<evidence type="ECO:0000256" key="16">
    <source>
        <dbReference type="ARBA" id="ARBA00023015"/>
    </source>
</evidence>
<dbReference type="InterPro" id="IPR038298">
    <property type="entry name" value="Daxx_N_sf"/>
</dbReference>
<evidence type="ECO:0000256" key="10">
    <source>
        <dbReference type="ARBA" id="ARBA00022491"/>
    </source>
</evidence>
<keyword evidence="19" id="KW-0143">Chaperone</keyword>
<dbReference type="GO" id="GO:0003714">
    <property type="term" value="F:transcription corepressor activity"/>
    <property type="evidence" value="ECO:0007669"/>
    <property type="project" value="TreeGrafter"/>
</dbReference>
<keyword evidence="16" id="KW-0805">Transcription regulation</keyword>
<dbReference type="Pfam" id="PF03344">
    <property type="entry name" value="Daxx"/>
    <property type="match status" value="1"/>
</dbReference>
<keyword evidence="27" id="KW-1185">Reference proteome</keyword>
<keyword evidence="13" id="KW-0053">Apoptosis</keyword>
<evidence type="ECO:0000256" key="17">
    <source>
        <dbReference type="ARBA" id="ARBA00023054"/>
    </source>
</evidence>
<dbReference type="PANTHER" id="PTHR12766">
    <property type="entry name" value="DEATH DOMAIN-ASSOCIATED PROTEIN 6 DAXX"/>
    <property type="match status" value="1"/>
</dbReference>
<keyword evidence="10" id="KW-0678">Repressor</keyword>
<dbReference type="AlphaFoldDB" id="A0AAY5JZQ6"/>
<evidence type="ECO:0000256" key="20">
    <source>
        <dbReference type="ARBA" id="ARBA00023242"/>
    </source>
</evidence>
<evidence type="ECO:0000256" key="3">
    <source>
        <dbReference type="ARBA" id="ARBA00004584"/>
    </source>
</evidence>
<dbReference type="Gene3D" id="1.20.58.2170">
    <property type="match status" value="1"/>
</dbReference>
<dbReference type="FunFam" id="1.20.58.2170:FF:000001">
    <property type="entry name" value="Death domain-associated protein 6"/>
    <property type="match status" value="1"/>
</dbReference>
<reference evidence="26 27" key="1">
    <citation type="submission" date="2020-02" db="EMBL/GenBank/DDBJ databases">
        <title>Esox lucius (northern pike) genome, fEsoLuc1, primary haplotype.</title>
        <authorList>
            <person name="Myers G."/>
            <person name="Karagic N."/>
            <person name="Meyer A."/>
            <person name="Pippel M."/>
            <person name="Reichard M."/>
            <person name="Winkler S."/>
            <person name="Tracey A."/>
            <person name="Sims Y."/>
            <person name="Howe K."/>
            <person name="Rhie A."/>
            <person name="Formenti G."/>
            <person name="Durbin R."/>
            <person name="Fedrigo O."/>
            <person name="Jarvis E.D."/>
        </authorList>
    </citation>
    <scope>NUCLEOTIDE SEQUENCE [LARGE SCALE GENOMIC DNA]</scope>
</reference>
<dbReference type="GeneTree" id="ENSGT00390000009448"/>
<evidence type="ECO:0000256" key="22">
    <source>
        <dbReference type="ARBA" id="ARBA00029641"/>
    </source>
</evidence>
<keyword evidence="14" id="KW-0832">Ubl conjugation</keyword>
<evidence type="ECO:0000256" key="4">
    <source>
        <dbReference type="ARBA" id="ARBA00004604"/>
    </source>
</evidence>
<dbReference type="Gene3D" id="1.10.8.810">
    <property type="entry name" value="Daxx helical bundle domain"/>
    <property type="match status" value="1"/>
</dbReference>
<dbReference type="FunFam" id="1.10.8.810:FF:000001">
    <property type="entry name" value="Death domain-associated protein 6"/>
    <property type="match status" value="1"/>
</dbReference>
<feature type="compositionally biased region" description="Acidic residues" evidence="23">
    <location>
        <begin position="447"/>
        <end position="474"/>
    </location>
</feature>
<dbReference type="PANTHER" id="PTHR12766:SF7">
    <property type="entry name" value="DEATH DOMAIN-ASSOCIATED PROTEIN 6"/>
    <property type="match status" value="1"/>
</dbReference>
<feature type="region of interest" description="Disordered" evidence="23">
    <location>
        <begin position="408"/>
        <end position="727"/>
    </location>
</feature>
<dbReference type="GO" id="GO:0003713">
    <property type="term" value="F:transcription coactivator activity"/>
    <property type="evidence" value="ECO:0007669"/>
    <property type="project" value="TreeGrafter"/>
</dbReference>
<keyword evidence="17" id="KW-0175">Coiled coil</keyword>
<feature type="compositionally biased region" description="Low complexity" evidence="23">
    <location>
        <begin position="574"/>
        <end position="597"/>
    </location>
</feature>
<evidence type="ECO:0000256" key="11">
    <source>
        <dbReference type="ARBA" id="ARBA00022499"/>
    </source>
</evidence>
<dbReference type="GO" id="GO:0006915">
    <property type="term" value="P:apoptotic process"/>
    <property type="evidence" value="ECO:0007669"/>
    <property type="project" value="UniProtKB-KW"/>
</dbReference>
<name>A0AAY5JZQ6_ESOLU</name>
<evidence type="ECO:0000256" key="13">
    <source>
        <dbReference type="ARBA" id="ARBA00022703"/>
    </source>
</evidence>
<dbReference type="GO" id="GO:0042393">
    <property type="term" value="F:histone binding"/>
    <property type="evidence" value="ECO:0007669"/>
    <property type="project" value="InterPro"/>
</dbReference>
<reference evidence="26" key="3">
    <citation type="submission" date="2025-09" db="UniProtKB">
        <authorList>
            <consortium name="Ensembl"/>
        </authorList>
    </citation>
    <scope>IDENTIFICATION</scope>
</reference>
<sequence length="727" mass="81283">MTSVPSAKNCPYFMAAAVMDSIVILDDDEEEERPQPSSSANHCTPPKVQQPAPTHITKSPFATAKKETHVLQAENQKLFTEFVEYCSAHTEDCPEVMKFLHAKHAKASPEFLASVEFRNTLGRCLTRAQARRTKTFVYINELCTVLKQHSAKRRPTVTAVEPTTGEKREVEAAAEELPSTSGQQEEPTREEEEAPVDDEKERKTKKASRRQIAYLENLLKMYNDEIQRLQEKELSISELEEEDSSYIQEHKLKRKMMKIYDKLCELKGCTSLTGRVIEQKIPYEGTRYPEINRKIQRFINSPEAQLNPPDYTDILQQVRRANERHGLNLTKKQLNQIAQDAFRETGNRLQERRHLDMVYNFGSHLTDVYKLTMDPALVDPTLARKLRANREVALSSLDQVIAKYALKQDDTEEEERRKRLERERQKKESSEQEAVPADENPLKSKEDEEEVEEQAEEEDDEDDMSSDPDIEEEIEASKAEAGPEGEEEEDDINEVETTNQSENEAGGGSDGDQDGGQNKEDDKNCRGISPLSLGDTPLISSLADDSPTDSPSQSEAMEVDKGSKSSSTNNGEDVVSSNHLSVLSVSTSVDTKDSSASPAAPNQVSLPPSPVLITIHEDSCTKITETRSANCSPRPPSPKDASKGRKRKTGQDVLPRKSLNGDLRRHSQSVIPLDTDVIRHSPLQADSTTPTQEAVTSSQSTPPPKKNKINVATQCDPDEVIVLSDSD</sequence>
<evidence type="ECO:0000256" key="19">
    <source>
        <dbReference type="ARBA" id="ARBA00023186"/>
    </source>
</evidence>
<dbReference type="GO" id="GO:0005730">
    <property type="term" value="C:nucleolus"/>
    <property type="evidence" value="ECO:0007669"/>
    <property type="project" value="UniProtKB-SubCell"/>
</dbReference>
<reference evidence="26" key="2">
    <citation type="submission" date="2025-08" db="UniProtKB">
        <authorList>
            <consortium name="Ensembl"/>
        </authorList>
    </citation>
    <scope>IDENTIFICATION</scope>
</reference>
<evidence type="ECO:0000256" key="12">
    <source>
        <dbReference type="ARBA" id="ARBA00022553"/>
    </source>
</evidence>
<dbReference type="CDD" id="cd13151">
    <property type="entry name" value="DAXX_helical_bundle"/>
    <property type="match status" value="1"/>
</dbReference>
<feature type="domain" description="Daxx histone-binding" evidence="25">
    <location>
        <begin position="320"/>
        <end position="405"/>
    </location>
</feature>
<feature type="region of interest" description="Disordered" evidence="23">
    <location>
        <begin position="28"/>
        <end position="55"/>
    </location>
</feature>
<feature type="domain" description="Daxx N-terminal Rassf1C-interacting" evidence="24">
    <location>
        <begin position="61"/>
        <end position="157"/>
    </location>
</feature>
<evidence type="ECO:0000256" key="6">
    <source>
        <dbReference type="ARBA" id="ARBA00008592"/>
    </source>
</evidence>
<organism evidence="26 27">
    <name type="scientific">Esox lucius</name>
    <name type="common">Northern pike</name>
    <dbReference type="NCBI Taxonomy" id="8010"/>
    <lineage>
        <taxon>Eukaryota</taxon>
        <taxon>Metazoa</taxon>
        <taxon>Chordata</taxon>
        <taxon>Craniata</taxon>
        <taxon>Vertebrata</taxon>
        <taxon>Euteleostomi</taxon>
        <taxon>Actinopterygii</taxon>
        <taxon>Neopterygii</taxon>
        <taxon>Teleostei</taxon>
        <taxon>Protacanthopterygii</taxon>
        <taxon>Esociformes</taxon>
        <taxon>Esocidae</taxon>
        <taxon>Esox</taxon>
    </lineage>
</organism>
<feature type="compositionally biased region" description="Polar residues" evidence="23">
    <location>
        <begin position="684"/>
        <end position="700"/>
    </location>
</feature>
<keyword evidence="21" id="KW-0137">Centromere</keyword>
<feature type="region of interest" description="Disordered" evidence="23">
    <location>
        <begin position="153"/>
        <end position="207"/>
    </location>
</feature>
<evidence type="ECO:0000256" key="5">
    <source>
        <dbReference type="ARBA" id="ARBA00004642"/>
    </source>
</evidence>
<evidence type="ECO:0000256" key="1">
    <source>
        <dbReference type="ARBA" id="ARBA00004322"/>
    </source>
</evidence>
<evidence type="ECO:0000256" key="18">
    <source>
        <dbReference type="ARBA" id="ARBA00023163"/>
    </source>
</evidence>
<dbReference type="GO" id="GO:0000775">
    <property type="term" value="C:chromosome, centromeric region"/>
    <property type="evidence" value="ECO:0007669"/>
    <property type="project" value="UniProtKB-SubCell"/>
</dbReference>
<evidence type="ECO:0000256" key="7">
    <source>
        <dbReference type="ARBA" id="ARBA00019298"/>
    </source>
</evidence>
<dbReference type="Proteomes" id="UP000265140">
    <property type="component" value="Chromosome 10"/>
</dbReference>
<keyword evidence="8" id="KW-0158">Chromosome</keyword>
<dbReference type="GO" id="GO:0006334">
    <property type="term" value="P:nucleosome assembly"/>
    <property type="evidence" value="ECO:0007669"/>
    <property type="project" value="TreeGrafter"/>
</dbReference>
<dbReference type="Ensembl" id="ENSELUT00000100121.1">
    <property type="protein sequence ID" value="ENSELUP00000082083.1"/>
    <property type="gene ID" value="ENSELUG00000027362.2"/>
</dbReference>
<feature type="compositionally biased region" description="Acidic residues" evidence="23">
    <location>
        <begin position="483"/>
        <end position="494"/>
    </location>
</feature>
<dbReference type="GO" id="GO:0042981">
    <property type="term" value="P:regulation of apoptotic process"/>
    <property type="evidence" value="ECO:0007669"/>
    <property type="project" value="TreeGrafter"/>
</dbReference>
<evidence type="ECO:0000313" key="26">
    <source>
        <dbReference type="Ensembl" id="ENSELUP00000082083.1"/>
    </source>
</evidence>
<evidence type="ECO:0000256" key="15">
    <source>
        <dbReference type="ARBA" id="ARBA00022853"/>
    </source>
</evidence>
<keyword evidence="18" id="KW-0804">Transcription</keyword>
<dbReference type="InterPro" id="IPR046426">
    <property type="entry name" value="DAXX_histone-bd_sf"/>
</dbReference>
<keyword evidence="12" id="KW-0597">Phosphoprotein</keyword>
<keyword evidence="20" id="KW-0539">Nucleus</keyword>
<evidence type="ECO:0000259" key="24">
    <source>
        <dbReference type="Pfam" id="PF03344"/>
    </source>
</evidence>
<evidence type="ECO:0000313" key="27">
    <source>
        <dbReference type="Proteomes" id="UP000265140"/>
    </source>
</evidence>
<gene>
    <name evidence="26" type="primary">DAXX</name>
</gene>
<dbReference type="InterPro" id="IPR031333">
    <property type="entry name" value="Daxx_N"/>
</dbReference>
<proteinExistence type="inferred from homology"/>
<comment type="similarity">
    <text evidence="6">Belongs to the DAXX family.</text>
</comment>
<evidence type="ECO:0000256" key="2">
    <source>
        <dbReference type="ARBA" id="ARBA00004496"/>
    </source>
</evidence>
<keyword evidence="11" id="KW-1017">Isopeptide bond</keyword>
<feature type="compositionally biased region" description="Polar residues" evidence="23">
    <location>
        <begin position="621"/>
        <end position="631"/>
    </location>
</feature>
<keyword evidence="15" id="KW-0156">Chromatin regulator</keyword>
<dbReference type="CDD" id="cd13150">
    <property type="entry name" value="DAXX_histone_binding"/>
    <property type="match status" value="1"/>
</dbReference>
<evidence type="ECO:0000256" key="14">
    <source>
        <dbReference type="ARBA" id="ARBA00022843"/>
    </source>
</evidence>
<comment type="subcellular location">
    <subcellularLocation>
        <location evidence="3">Chromosome</location>
        <location evidence="3">Centromere</location>
    </subcellularLocation>
    <subcellularLocation>
        <location evidence="2">Cytoplasm</location>
    </subcellularLocation>
    <subcellularLocation>
        <location evidence="1">Nucleus</location>
        <location evidence="1">PML body</location>
    </subcellularLocation>
    <subcellularLocation>
        <location evidence="4">Nucleus</location>
        <location evidence="4">Nucleolus</location>
    </subcellularLocation>
    <subcellularLocation>
        <location evidence="5">Nucleus</location>
        <location evidence="5">Nucleoplasm</location>
    </subcellularLocation>
</comment>
<evidence type="ECO:0000259" key="25">
    <source>
        <dbReference type="Pfam" id="PF20920"/>
    </source>
</evidence>
<evidence type="ECO:0000256" key="9">
    <source>
        <dbReference type="ARBA" id="ARBA00022490"/>
    </source>
</evidence>
<feature type="compositionally biased region" description="Basic and acidic residues" evidence="23">
    <location>
        <begin position="408"/>
        <end position="430"/>
    </location>
</feature>
<dbReference type="GO" id="GO:0050681">
    <property type="term" value="F:nuclear androgen receptor binding"/>
    <property type="evidence" value="ECO:0007669"/>
    <property type="project" value="TreeGrafter"/>
</dbReference>
<dbReference type="InterPro" id="IPR046378">
    <property type="entry name" value="DAXX_histone-bd"/>
</dbReference>
<keyword evidence="9" id="KW-0963">Cytoplasm</keyword>
<evidence type="ECO:0000256" key="8">
    <source>
        <dbReference type="ARBA" id="ARBA00022454"/>
    </source>
</evidence>
<evidence type="ECO:0000256" key="23">
    <source>
        <dbReference type="SAM" id="MobiDB-lite"/>
    </source>
</evidence>
<dbReference type="GO" id="GO:0016605">
    <property type="term" value="C:PML body"/>
    <property type="evidence" value="ECO:0007669"/>
    <property type="project" value="UniProtKB-SubCell"/>
</dbReference>
<dbReference type="GO" id="GO:0005737">
    <property type="term" value="C:cytoplasm"/>
    <property type="evidence" value="ECO:0007669"/>
    <property type="project" value="UniProtKB-SubCell"/>
</dbReference>
<protein>
    <recommendedName>
        <fullName evidence="7">Death domain-associated protein 6</fullName>
    </recommendedName>
    <alternativeName>
        <fullName evidence="22">Daxx</fullName>
    </alternativeName>
</protein>
<dbReference type="Pfam" id="PF20920">
    <property type="entry name" value="DAXX_hist_bd"/>
    <property type="match status" value="1"/>
</dbReference>
<accession>A0AAY5JZQ6</accession>
<evidence type="ECO:0000256" key="21">
    <source>
        <dbReference type="ARBA" id="ARBA00023328"/>
    </source>
</evidence>